<reference evidence="2" key="1">
    <citation type="submission" date="2017-09" db="EMBL/GenBank/DDBJ databases">
        <title>Depth-based differentiation of microbial function through sediment-hosted aquifers and enrichment of novel symbionts in the deep terrestrial subsurface.</title>
        <authorList>
            <person name="Probst A.J."/>
            <person name="Ladd B."/>
            <person name="Jarett J.K."/>
            <person name="Geller-Mcgrath D.E."/>
            <person name="Sieber C.M.K."/>
            <person name="Emerson J.B."/>
            <person name="Anantharaman K."/>
            <person name="Thomas B.C."/>
            <person name="Malmstrom R."/>
            <person name="Stieglmeier M."/>
            <person name="Klingl A."/>
            <person name="Woyke T."/>
            <person name="Ryan C.M."/>
            <person name="Banfield J.F."/>
        </authorList>
    </citation>
    <scope>NUCLEOTIDE SEQUENCE [LARGE SCALE GENOMIC DNA]</scope>
</reference>
<gene>
    <name evidence="1" type="ORF">COU33_04850</name>
</gene>
<comment type="caution">
    <text evidence="1">The sequence shown here is derived from an EMBL/GenBank/DDBJ whole genome shotgun (WGS) entry which is preliminary data.</text>
</comment>
<organism evidence="1 2">
    <name type="scientific">Candidatus Magasanikbacteria bacterium CG10_big_fil_rev_8_21_14_0_10_43_6</name>
    <dbReference type="NCBI Taxonomy" id="1974650"/>
    <lineage>
        <taxon>Bacteria</taxon>
        <taxon>Candidatus Magasanikiibacteriota</taxon>
    </lineage>
</organism>
<protein>
    <submittedName>
        <fullName evidence="1">Uncharacterized protein</fullName>
    </submittedName>
</protein>
<feature type="non-terminal residue" evidence="1">
    <location>
        <position position="1"/>
    </location>
</feature>
<evidence type="ECO:0000313" key="1">
    <source>
        <dbReference type="EMBL" id="PIT86133.1"/>
    </source>
</evidence>
<dbReference type="Proteomes" id="UP000229362">
    <property type="component" value="Unassembled WGS sequence"/>
</dbReference>
<dbReference type="AlphaFoldDB" id="A0A2M6W012"/>
<dbReference type="EMBL" id="PFBZ01000205">
    <property type="protein sequence ID" value="PIT86133.1"/>
    <property type="molecule type" value="Genomic_DNA"/>
</dbReference>
<dbReference type="Gene3D" id="2.60.40.10">
    <property type="entry name" value="Immunoglobulins"/>
    <property type="match status" value="1"/>
</dbReference>
<accession>A0A2M6W012</accession>
<evidence type="ECO:0000313" key="2">
    <source>
        <dbReference type="Proteomes" id="UP000229362"/>
    </source>
</evidence>
<proteinExistence type="predicted"/>
<sequence>DIHTPTTKPIVTILGVGSVTYRPSDKITVSLSTNSVYPIVRADYFFNGVFIGSSTNAPFSFSFAPQNTTSLESEYNTIKVNVYDSVQNQSSSEALVTIINGGQ</sequence>
<name>A0A2M6W012_9BACT</name>
<dbReference type="InterPro" id="IPR013783">
    <property type="entry name" value="Ig-like_fold"/>
</dbReference>